<comment type="caution">
    <text evidence="7">The sequence shown here is derived from an EMBL/GenBank/DDBJ whole genome shotgun (WGS) entry which is preliminary data.</text>
</comment>
<dbReference type="InterPro" id="IPR012677">
    <property type="entry name" value="Nucleotide-bd_a/b_plait_sf"/>
</dbReference>
<dbReference type="SMART" id="SM00360">
    <property type="entry name" value="RRM"/>
    <property type="match status" value="1"/>
</dbReference>
<keyword evidence="8" id="KW-1185">Reference proteome</keyword>
<evidence type="ECO:0000259" key="6">
    <source>
        <dbReference type="PROSITE" id="PS50102"/>
    </source>
</evidence>
<organism evidence="7 8">
    <name type="scientific">Molorchus minor</name>
    <dbReference type="NCBI Taxonomy" id="1323400"/>
    <lineage>
        <taxon>Eukaryota</taxon>
        <taxon>Metazoa</taxon>
        <taxon>Ecdysozoa</taxon>
        <taxon>Arthropoda</taxon>
        <taxon>Hexapoda</taxon>
        <taxon>Insecta</taxon>
        <taxon>Pterygota</taxon>
        <taxon>Neoptera</taxon>
        <taxon>Endopterygota</taxon>
        <taxon>Coleoptera</taxon>
        <taxon>Polyphaga</taxon>
        <taxon>Cucujiformia</taxon>
        <taxon>Chrysomeloidea</taxon>
        <taxon>Cerambycidae</taxon>
        <taxon>Lamiinae</taxon>
        <taxon>Monochamini</taxon>
        <taxon>Molorchus</taxon>
    </lineage>
</organism>
<feature type="compositionally biased region" description="Basic residues" evidence="5">
    <location>
        <begin position="143"/>
        <end position="156"/>
    </location>
</feature>
<feature type="region of interest" description="Disordered" evidence="5">
    <location>
        <begin position="143"/>
        <end position="165"/>
    </location>
</feature>
<evidence type="ECO:0000256" key="5">
    <source>
        <dbReference type="SAM" id="MobiDB-lite"/>
    </source>
</evidence>
<dbReference type="Proteomes" id="UP001162164">
    <property type="component" value="Unassembled WGS sequence"/>
</dbReference>
<protein>
    <recommendedName>
        <fullName evidence="6">RRM domain-containing protein</fullName>
    </recommendedName>
</protein>
<evidence type="ECO:0000256" key="2">
    <source>
        <dbReference type="ARBA" id="ARBA00022884"/>
    </source>
</evidence>
<dbReference type="SUPFAM" id="SSF54928">
    <property type="entry name" value="RNA-binding domain, RBD"/>
    <property type="match status" value="1"/>
</dbReference>
<proteinExistence type="predicted"/>
<dbReference type="InterPro" id="IPR035979">
    <property type="entry name" value="RBD_domain_sf"/>
</dbReference>
<evidence type="ECO:0000256" key="1">
    <source>
        <dbReference type="ARBA" id="ARBA00004604"/>
    </source>
</evidence>
<comment type="subcellular location">
    <subcellularLocation>
        <location evidence="1">Nucleus</location>
        <location evidence="1">Nucleolus</location>
    </subcellularLocation>
</comment>
<dbReference type="InterPro" id="IPR000504">
    <property type="entry name" value="RRM_dom"/>
</dbReference>
<evidence type="ECO:0000256" key="3">
    <source>
        <dbReference type="ARBA" id="ARBA00023242"/>
    </source>
</evidence>
<evidence type="ECO:0000313" key="8">
    <source>
        <dbReference type="Proteomes" id="UP001162164"/>
    </source>
</evidence>
<keyword evidence="3" id="KW-0539">Nucleus</keyword>
<reference evidence="7" key="1">
    <citation type="journal article" date="2023" name="Insect Mol. Biol.">
        <title>Genome sequencing provides insights into the evolution of gene families encoding plant cell wall-degrading enzymes in longhorned beetles.</title>
        <authorList>
            <person name="Shin N.R."/>
            <person name="Okamura Y."/>
            <person name="Kirsch R."/>
            <person name="Pauchet Y."/>
        </authorList>
    </citation>
    <scope>NUCLEOTIDE SEQUENCE</scope>
    <source>
        <strain evidence="7">MMC_N1</strain>
    </source>
</reference>
<evidence type="ECO:0000256" key="4">
    <source>
        <dbReference type="PROSITE-ProRule" id="PRU00176"/>
    </source>
</evidence>
<dbReference type="EMBL" id="JAPWTJ010000930">
    <property type="protein sequence ID" value="KAJ8974799.1"/>
    <property type="molecule type" value="Genomic_DNA"/>
</dbReference>
<accession>A0ABQ9JAZ0</accession>
<dbReference type="PANTHER" id="PTHR46754">
    <property type="entry name" value="MKI67 FHA DOMAIN-INTERACTING NUCLEOLAR PHOSPHOPROTEIN"/>
    <property type="match status" value="1"/>
</dbReference>
<dbReference type="Gene3D" id="3.30.70.330">
    <property type="match status" value="1"/>
</dbReference>
<name>A0ABQ9JAZ0_9CUCU</name>
<evidence type="ECO:0000313" key="7">
    <source>
        <dbReference type="EMBL" id="KAJ8974799.1"/>
    </source>
</evidence>
<dbReference type="CDD" id="cd12307">
    <property type="entry name" value="RRM_NIFK_like"/>
    <property type="match status" value="1"/>
</dbReference>
<keyword evidence="2 4" id="KW-0694">RNA-binding</keyword>
<dbReference type="Pfam" id="PF00076">
    <property type="entry name" value="RRM_1"/>
    <property type="match status" value="1"/>
</dbReference>
<dbReference type="PROSITE" id="PS50102">
    <property type="entry name" value="RRM"/>
    <property type="match status" value="1"/>
</dbReference>
<feature type="domain" description="RRM" evidence="6">
    <location>
        <begin position="22"/>
        <end position="100"/>
    </location>
</feature>
<sequence length="199" mass="22782">MVKLPLKSKENPKKAINAQSRGVIYIGHIPHGFYENEMKSYFKQFGVVTNVKVCRSRKNGNSKGYGYIEFLHPDVAKVAAETMNNYLMFKKRIVAEYVPFEKRPKGLFKGKSSTPTHFSSKLRRDKQIAANIEVDTNKHLARSKSRLSRLSKKMQKLAKDSKDDEITHTYEADPFDSDIEIKIPLKKSRKSVKLSVSKS</sequence>
<gene>
    <name evidence="7" type="ORF">NQ317_007639</name>
</gene>